<dbReference type="PANTHER" id="PTHR46599">
    <property type="entry name" value="PIGGYBAC TRANSPOSABLE ELEMENT-DERIVED PROTEIN 4"/>
    <property type="match status" value="1"/>
</dbReference>
<dbReference type="AlphaFoldDB" id="A0A8X6YAF2"/>
<evidence type="ECO:0000313" key="3">
    <source>
        <dbReference type="EMBL" id="GFY67809.1"/>
    </source>
</evidence>
<protein>
    <submittedName>
        <fullName evidence="3">PiggyBac transposable element-derived protein 4</fullName>
    </submittedName>
</protein>
<evidence type="ECO:0000256" key="1">
    <source>
        <dbReference type="SAM" id="MobiDB-lite"/>
    </source>
</evidence>
<evidence type="ECO:0000259" key="2">
    <source>
        <dbReference type="Pfam" id="PF13843"/>
    </source>
</evidence>
<feature type="non-terminal residue" evidence="3">
    <location>
        <position position="358"/>
    </location>
</feature>
<reference evidence="3" key="1">
    <citation type="submission" date="2020-08" db="EMBL/GenBank/DDBJ databases">
        <title>Multicomponent nature underlies the extraordinary mechanical properties of spider dragline silk.</title>
        <authorList>
            <person name="Kono N."/>
            <person name="Nakamura H."/>
            <person name="Mori M."/>
            <person name="Yoshida Y."/>
            <person name="Ohtoshi R."/>
            <person name="Malay A.D."/>
            <person name="Moran D.A.P."/>
            <person name="Tomita M."/>
            <person name="Numata K."/>
            <person name="Arakawa K."/>
        </authorList>
    </citation>
    <scope>NUCLEOTIDE SEQUENCE</scope>
</reference>
<feature type="region of interest" description="Disordered" evidence="1">
    <location>
        <begin position="24"/>
        <end position="45"/>
    </location>
</feature>
<name>A0A8X6YAF2_9ARAC</name>
<comment type="caution">
    <text evidence="3">The sequence shown here is derived from an EMBL/GenBank/DDBJ whole genome shotgun (WGS) entry which is preliminary data.</text>
</comment>
<dbReference type="EMBL" id="BMAV01016751">
    <property type="protein sequence ID" value="GFY67809.1"/>
    <property type="molecule type" value="Genomic_DNA"/>
</dbReference>
<sequence>MAQKRKLDYYDDDFDFDTESLSSFESDEDFVHSISSSEDDSSDEEDFSSVRQWCKIDSSSPAPSRFSFIGDVGMKACVTNISDPLEYFDLFFTDEIVNHIVTETNIFAAENLNKFKSKEHSRTHHWSETNANELRVFFATLILQGIITKPTVRMFWSKRKLIETPSFSNLMSSRRFDLIMQFIHFDRNENTDSSHPQPKLKKIWTVLNYLQKKFSEVYTPEQDICIDESLLLYKGRLSWTQYLPLKRARFGIKMFMLCESHSGYVWSIIIYVGKGTDVSEENKECSFYTQVVLTLSKPLLNKGYCLTMDNYYNSPELGEMLFKSKTDIFGTLRPNRKDLPKELKTEKLKKGDLLAYQR</sequence>
<dbReference type="OrthoDB" id="6509295at2759"/>
<gene>
    <name evidence="3" type="primary">PGBD4</name>
    <name evidence="3" type="ORF">TNIN_8841</name>
</gene>
<feature type="domain" description="PiggyBac transposable element-derived protein" evidence="2">
    <location>
        <begin position="83"/>
        <end position="356"/>
    </location>
</feature>
<dbReference type="InterPro" id="IPR029526">
    <property type="entry name" value="PGBD"/>
</dbReference>
<dbReference type="PANTHER" id="PTHR46599:SF3">
    <property type="entry name" value="PIGGYBAC TRANSPOSABLE ELEMENT-DERIVED PROTEIN 4"/>
    <property type="match status" value="1"/>
</dbReference>
<proteinExistence type="predicted"/>
<dbReference type="Pfam" id="PF13843">
    <property type="entry name" value="DDE_Tnp_1_7"/>
    <property type="match status" value="1"/>
</dbReference>
<dbReference type="Proteomes" id="UP000886998">
    <property type="component" value="Unassembled WGS sequence"/>
</dbReference>
<keyword evidence="4" id="KW-1185">Reference proteome</keyword>
<evidence type="ECO:0000313" key="4">
    <source>
        <dbReference type="Proteomes" id="UP000886998"/>
    </source>
</evidence>
<accession>A0A8X6YAF2</accession>
<organism evidence="3 4">
    <name type="scientific">Trichonephila inaurata madagascariensis</name>
    <dbReference type="NCBI Taxonomy" id="2747483"/>
    <lineage>
        <taxon>Eukaryota</taxon>
        <taxon>Metazoa</taxon>
        <taxon>Ecdysozoa</taxon>
        <taxon>Arthropoda</taxon>
        <taxon>Chelicerata</taxon>
        <taxon>Arachnida</taxon>
        <taxon>Araneae</taxon>
        <taxon>Araneomorphae</taxon>
        <taxon>Entelegynae</taxon>
        <taxon>Araneoidea</taxon>
        <taxon>Nephilidae</taxon>
        <taxon>Trichonephila</taxon>
        <taxon>Trichonephila inaurata</taxon>
    </lineage>
</organism>